<dbReference type="SMART" id="SM01119">
    <property type="entry name" value="D-ser_dehydrat"/>
    <property type="match status" value="1"/>
</dbReference>
<reference evidence="2 3" key="1">
    <citation type="submission" date="2018-05" db="EMBL/GenBank/DDBJ databases">
        <title>Complete Genome Sequence of the Nonylphenol-Degrading Bacterium Sphingobium amiense DSM 16289T.</title>
        <authorList>
            <person name="Ootsuka M."/>
            <person name="Nishizawa T."/>
            <person name="Ohta H."/>
        </authorList>
    </citation>
    <scope>NUCLEOTIDE SEQUENCE [LARGE SCALE GENOMIC DNA]</scope>
    <source>
        <strain evidence="2 3">DSM 16289</strain>
    </source>
</reference>
<dbReference type="InterPro" id="IPR029066">
    <property type="entry name" value="PLP-binding_barrel"/>
</dbReference>
<dbReference type="EMBL" id="AP018664">
    <property type="protein sequence ID" value="BBD97227.1"/>
    <property type="molecule type" value="Genomic_DNA"/>
</dbReference>
<dbReference type="InterPro" id="IPR042208">
    <property type="entry name" value="D-ser_dehydrat-like_sf"/>
</dbReference>
<dbReference type="Pfam" id="PF14031">
    <property type="entry name" value="D-ser_dehydrat"/>
    <property type="match status" value="1"/>
</dbReference>
<name>A0A494W3P9_9SPHN</name>
<dbReference type="Gene3D" id="2.40.37.20">
    <property type="entry name" value="D-serine dehydratase-like domain"/>
    <property type="match status" value="1"/>
</dbReference>
<evidence type="ECO:0000259" key="1">
    <source>
        <dbReference type="SMART" id="SM01119"/>
    </source>
</evidence>
<dbReference type="Proteomes" id="UP000279959">
    <property type="component" value="Chromosome"/>
</dbReference>
<gene>
    <name evidence="2" type="ORF">SAMIE_1007280</name>
</gene>
<dbReference type="Gene3D" id="3.20.20.10">
    <property type="entry name" value="Alanine racemase"/>
    <property type="match status" value="1"/>
</dbReference>
<sequence length="429" mass="46644">MSTLSSRKLDAITKGLPHLSEPIEVAQLSKQGWNILREDVPLPVAIIRKSAIDRNRQAMMDYVREAGVELAPHGKTTLSPEIFAMQLDDGVWGITLSTVHQLRVGHAAGVTRFLLANELVGPRDLDFVVKFLTDNEDVDFYCFVDSPTHVERWADAAARGKLLRPINLLLEVGYAGGRAGCRTIEDALATASAIGEYPQLRLSGIAGFEGLRQYLPAEEAQLLTDQFLNYIASVVQAVDGRGLFGGEEIILTAGGSALFDIVADSFRSLALSKPSRTIIRSGCYITHDSGIYERHQPARLTRQQINHQCGPALDSAIEVWAYVISLPEAGRAILGAGRRDFGHDAGPPRALKSFRPGSASSMQEMPVSCEIVSINDQHAHLAFPAEVSLAIGDMVALGISHPCTTFDRWTSMLVVDDAYNVVSGITTHF</sequence>
<dbReference type="CDD" id="cd06818">
    <property type="entry name" value="PLPDE_III_cryptic_DSD"/>
    <property type="match status" value="1"/>
</dbReference>
<dbReference type="InterPro" id="IPR026956">
    <property type="entry name" value="D-ser_dehydrat-like_dom"/>
</dbReference>
<protein>
    <submittedName>
        <fullName evidence="2">Amino acid deaminase</fullName>
    </submittedName>
</protein>
<keyword evidence="3" id="KW-1185">Reference proteome</keyword>
<proteinExistence type="predicted"/>
<dbReference type="PANTHER" id="PTHR28004">
    <property type="entry name" value="ZGC:162816-RELATED"/>
    <property type="match status" value="1"/>
</dbReference>
<dbReference type="InterPro" id="IPR051466">
    <property type="entry name" value="D-amino_acid_metab_enzyme"/>
</dbReference>
<feature type="domain" description="D-serine dehydratase-like" evidence="1">
    <location>
        <begin position="316"/>
        <end position="416"/>
    </location>
</feature>
<dbReference type="SUPFAM" id="SSF51419">
    <property type="entry name" value="PLP-binding barrel"/>
    <property type="match status" value="1"/>
</dbReference>
<evidence type="ECO:0000313" key="3">
    <source>
        <dbReference type="Proteomes" id="UP000279959"/>
    </source>
</evidence>
<evidence type="ECO:0000313" key="2">
    <source>
        <dbReference type="EMBL" id="BBD97227.1"/>
    </source>
</evidence>
<dbReference type="AlphaFoldDB" id="A0A494W3P9"/>
<organism evidence="2 3">
    <name type="scientific">Sphingobium amiense</name>
    <dbReference type="NCBI Taxonomy" id="135719"/>
    <lineage>
        <taxon>Bacteria</taxon>
        <taxon>Pseudomonadati</taxon>
        <taxon>Pseudomonadota</taxon>
        <taxon>Alphaproteobacteria</taxon>
        <taxon>Sphingomonadales</taxon>
        <taxon>Sphingomonadaceae</taxon>
        <taxon>Sphingobium</taxon>
    </lineage>
</organism>
<dbReference type="RefSeq" id="WP_066698614.1">
    <property type="nucleotide sequence ID" value="NZ_AP018664.1"/>
</dbReference>
<dbReference type="KEGG" id="sami:SAMIE_1007280"/>
<dbReference type="PANTHER" id="PTHR28004:SF8">
    <property type="entry name" value="D-SERINE DEAMINASE"/>
    <property type="match status" value="1"/>
</dbReference>
<accession>A0A494W3P9</accession>